<dbReference type="OrthoDB" id="2933491at2"/>
<dbReference type="SMART" id="SM00257">
    <property type="entry name" value="LysM"/>
    <property type="match status" value="3"/>
</dbReference>
<dbReference type="KEGG" id="aia:AWH56_023165"/>
<dbReference type="CDD" id="cd00118">
    <property type="entry name" value="LysM"/>
    <property type="match status" value="3"/>
</dbReference>
<dbReference type="InterPro" id="IPR036779">
    <property type="entry name" value="LysM_dom_sf"/>
</dbReference>
<organism evidence="2 3">
    <name type="scientific">Anaerobacillus isosaccharinicus</name>
    <dbReference type="NCBI Taxonomy" id="1532552"/>
    <lineage>
        <taxon>Bacteria</taxon>
        <taxon>Bacillati</taxon>
        <taxon>Bacillota</taxon>
        <taxon>Bacilli</taxon>
        <taxon>Bacillales</taxon>
        <taxon>Bacillaceae</taxon>
        <taxon>Anaerobacillus</taxon>
    </lineage>
</organism>
<dbReference type="PROSITE" id="PS51782">
    <property type="entry name" value="LYSM"/>
    <property type="match status" value="3"/>
</dbReference>
<dbReference type="EMBL" id="CP063356">
    <property type="protein sequence ID" value="QOY35543.1"/>
    <property type="molecule type" value="Genomic_DNA"/>
</dbReference>
<dbReference type="SUPFAM" id="SSF54106">
    <property type="entry name" value="LysM domain"/>
    <property type="match status" value="3"/>
</dbReference>
<evidence type="ECO:0000313" key="2">
    <source>
        <dbReference type="EMBL" id="QOY35543.1"/>
    </source>
</evidence>
<dbReference type="Pfam" id="PF01476">
    <property type="entry name" value="LysM"/>
    <property type="match status" value="3"/>
</dbReference>
<feature type="domain" description="LysM" evidence="1">
    <location>
        <begin position="146"/>
        <end position="191"/>
    </location>
</feature>
<evidence type="ECO:0000313" key="3">
    <source>
        <dbReference type="Proteomes" id="UP000180175"/>
    </source>
</evidence>
<dbReference type="PANTHER" id="PTHR33734:SF22">
    <property type="entry name" value="MEMBRANE-BOUND LYTIC MUREIN TRANSGLYCOSYLASE D"/>
    <property type="match status" value="1"/>
</dbReference>
<dbReference type="PANTHER" id="PTHR33734">
    <property type="entry name" value="LYSM DOMAIN-CONTAINING GPI-ANCHORED PROTEIN 2"/>
    <property type="match status" value="1"/>
</dbReference>
<sequence>MMKQKASILLAPILAVAMTFGVAELSPKASAVTHVEVKEGDTLWGISEEYDHITVNHLLASNPHVDPYALQIGTDIKIELEPMPINHDQELVTYLIKPGDTLWSIAQHYERVTVQKLLHLNEGIDPYNLPVDMVLFIAVPEEPRMVYHTIQPGNTFYEIASAYDHVTVDDLRAANPNVNENELTIGSKIVIPLD</sequence>
<proteinExistence type="predicted"/>
<evidence type="ECO:0000259" key="1">
    <source>
        <dbReference type="PROSITE" id="PS51782"/>
    </source>
</evidence>
<gene>
    <name evidence="2" type="ORF">AWH56_023165</name>
</gene>
<feature type="domain" description="LysM" evidence="1">
    <location>
        <begin position="33"/>
        <end position="78"/>
    </location>
</feature>
<dbReference type="Proteomes" id="UP000180175">
    <property type="component" value="Chromosome"/>
</dbReference>
<accession>A0A7S7L6V1</accession>
<protein>
    <submittedName>
        <fullName evidence="2">LysM peptidoglycan-binding domain-containing protein</fullName>
    </submittedName>
</protein>
<name>A0A7S7L6V1_9BACI</name>
<dbReference type="InterPro" id="IPR018392">
    <property type="entry name" value="LysM"/>
</dbReference>
<dbReference type="Gene3D" id="3.10.350.10">
    <property type="entry name" value="LysM domain"/>
    <property type="match status" value="3"/>
</dbReference>
<feature type="domain" description="LysM" evidence="1">
    <location>
        <begin position="92"/>
        <end position="137"/>
    </location>
</feature>
<keyword evidence="3" id="KW-1185">Reference proteome</keyword>
<dbReference type="AlphaFoldDB" id="A0A7S7L6V1"/>
<reference evidence="2 3" key="1">
    <citation type="journal article" date="2017" name="Genome Announc.">
        <title>Draft Genome Sequences of Four Alkaliphilic Bacteria Belonging to the Anaerobacillus Genus.</title>
        <authorList>
            <person name="Bassil N.M."/>
            <person name="Lloyd J.R."/>
        </authorList>
    </citation>
    <scope>NUCLEOTIDE SEQUENCE [LARGE SCALE GENOMIC DNA]</scope>
    <source>
        <strain evidence="2 3">NB2006</strain>
    </source>
</reference>
<reference evidence="2 3" key="2">
    <citation type="journal article" date="2019" name="Int. J. Syst. Evol. Microbiol.">
        <title>Anaerobacillus isosaccharinicus sp. nov., an alkaliphilic bacterium which degrades isosaccharinic acid.</title>
        <authorList>
            <person name="Bassil N.M."/>
            <person name="Lloyd J.R."/>
        </authorList>
    </citation>
    <scope>NUCLEOTIDE SEQUENCE [LARGE SCALE GENOMIC DNA]</scope>
    <source>
        <strain evidence="2 3">NB2006</strain>
    </source>
</reference>
<dbReference type="RefSeq" id="WP_083388670.1">
    <property type="nucleotide sequence ID" value="NZ_CP063356.2"/>
</dbReference>